<organism evidence="2 3">
    <name type="scientific">Streptomyces formicae</name>
    <dbReference type="NCBI Taxonomy" id="1616117"/>
    <lineage>
        <taxon>Bacteria</taxon>
        <taxon>Bacillati</taxon>
        <taxon>Actinomycetota</taxon>
        <taxon>Actinomycetes</taxon>
        <taxon>Kitasatosporales</taxon>
        <taxon>Streptomycetaceae</taxon>
        <taxon>Streptomyces</taxon>
    </lineage>
</organism>
<sequence>MSAATFTPASVPSSAGAAGTHDAPHPHRLGGALRAAKVFVNAAFGVVVLGEYASEAGVRRR</sequence>
<keyword evidence="3" id="KW-1185">Reference proteome</keyword>
<reference evidence="2 3" key="1">
    <citation type="submission" date="2017-08" db="EMBL/GenBank/DDBJ databases">
        <title>Complete Genome Sequence of Streptomyces formicae KY5, the formicamycin producer.</title>
        <authorList>
            <person name="Holmes N.A."/>
            <person name="Devine R."/>
            <person name="Qin Z."/>
            <person name="Seipke R.F."/>
            <person name="Wilkinson B."/>
            <person name="Hutchings M.I."/>
        </authorList>
    </citation>
    <scope>NUCLEOTIDE SEQUENCE [LARGE SCALE GENOMIC DNA]</scope>
    <source>
        <strain evidence="2 3">KY5</strain>
    </source>
</reference>
<proteinExistence type="predicted"/>
<feature type="compositionally biased region" description="Low complexity" evidence="1">
    <location>
        <begin position="8"/>
        <end position="19"/>
    </location>
</feature>
<evidence type="ECO:0000313" key="3">
    <source>
        <dbReference type="Proteomes" id="UP000221011"/>
    </source>
</evidence>
<feature type="region of interest" description="Disordered" evidence="1">
    <location>
        <begin position="1"/>
        <end position="27"/>
    </location>
</feature>
<protein>
    <submittedName>
        <fullName evidence="2">Uncharacterized protein</fullName>
    </submittedName>
</protein>
<evidence type="ECO:0000313" key="2">
    <source>
        <dbReference type="EMBL" id="ATL28654.1"/>
    </source>
</evidence>
<dbReference type="RefSeq" id="WP_098243281.1">
    <property type="nucleotide sequence ID" value="NZ_CP022685.1"/>
</dbReference>
<evidence type="ECO:0000256" key="1">
    <source>
        <dbReference type="SAM" id="MobiDB-lite"/>
    </source>
</evidence>
<dbReference type="Proteomes" id="UP000221011">
    <property type="component" value="Chromosome"/>
</dbReference>
<dbReference type="AlphaFoldDB" id="A0A291QB29"/>
<gene>
    <name evidence="2" type="ORF">KY5_3636</name>
</gene>
<dbReference type="EMBL" id="CP022685">
    <property type="protein sequence ID" value="ATL28654.1"/>
    <property type="molecule type" value="Genomic_DNA"/>
</dbReference>
<dbReference type="KEGG" id="sfk:KY5_3636"/>
<accession>A0A291QB29</accession>
<name>A0A291QB29_9ACTN</name>